<accession>A0A397SYK5</accession>
<feature type="non-terminal residue" evidence="2">
    <location>
        <position position="1"/>
    </location>
</feature>
<protein>
    <recommendedName>
        <fullName evidence="4">DDE-1 domain-containing protein</fullName>
    </recommendedName>
</protein>
<dbReference type="STRING" id="658196.A0A397SYK5"/>
<feature type="compositionally biased region" description="Basic and acidic residues" evidence="1">
    <location>
        <begin position="62"/>
        <end position="85"/>
    </location>
</feature>
<evidence type="ECO:0000313" key="2">
    <source>
        <dbReference type="EMBL" id="RIA91290.1"/>
    </source>
</evidence>
<dbReference type="EMBL" id="QKYT01000157">
    <property type="protein sequence ID" value="RIA91290.1"/>
    <property type="molecule type" value="Genomic_DNA"/>
</dbReference>
<comment type="caution">
    <text evidence="2">The sequence shown here is derived from an EMBL/GenBank/DDBJ whole genome shotgun (WGS) entry which is preliminary data.</text>
</comment>
<dbReference type="OrthoDB" id="2447844at2759"/>
<feature type="region of interest" description="Disordered" evidence="1">
    <location>
        <begin position="43"/>
        <end position="91"/>
    </location>
</feature>
<keyword evidence="3" id="KW-1185">Reference proteome</keyword>
<organism evidence="2 3">
    <name type="scientific">Glomus cerebriforme</name>
    <dbReference type="NCBI Taxonomy" id="658196"/>
    <lineage>
        <taxon>Eukaryota</taxon>
        <taxon>Fungi</taxon>
        <taxon>Fungi incertae sedis</taxon>
        <taxon>Mucoromycota</taxon>
        <taxon>Glomeromycotina</taxon>
        <taxon>Glomeromycetes</taxon>
        <taxon>Glomerales</taxon>
        <taxon>Glomeraceae</taxon>
        <taxon>Glomus</taxon>
    </lineage>
</organism>
<name>A0A397SYK5_9GLOM</name>
<evidence type="ECO:0008006" key="4">
    <source>
        <dbReference type="Google" id="ProtNLM"/>
    </source>
</evidence>
<feature type="compositionally biased region" description="Acidic residues" evidence="1">
    <location>
        <begin position="47"/>
        <end position="60"/>
    </location>
</feature>
<reference evidence="2 3" key="1">
    <citation type="submission" date="2018-06" db="EMBL/GenBank/DDBJ databases">
        <title>Comparative genomics reveals the genomic features of Rhizophagus irregularis, R. cerebriforme, R. diaphanum and Gigaspora rosea, and their symbiotic lifestyle signature.</title>
        <authorList>
            <person name="Morin E."/>
            <person name="San Clemente H."/>
            <person name="Chen E.C.H."/>
            <person name="De La Providencia I."/>
            <person name="Hainaut M."/>
            <person name="Kuo A."/>
            <person name="Kohler A."/>
            <person name="Murat C."/>
            <person name="Tang N."/>
            <person name="Roy S."/>
            <person name="Loubradou J."/>
            <person name="Henrissat B."/>
            <person name="Grigoriev I.V."/>
            <person name="Corradi N."/>
            <person name="Roux C."/>
            <person name="Martin F.M."/>
        </authorList>
    </citation>
    <scope>NUCLEOTIDE SEQUENCE [LARGE SCALE GENOMIC DNA]</scope>
    <source>
        <strain evidence="2 3">DAOM 227022</strain>
    </source>
</reference>
<sequence>EGWNAINSNIIIYLFKYYGISNSIDKLEDDLIFNFNKVKSINNSREIEEDEEDNESELGDNSDSKSDYNSKLDNSSDRESSDNNNKELNYY</sequence>
<evidence type="ECO:0000256" key="1">
    <source>
        <dbReference type="SAM" id="MobiDB-lite"/>
    </source>
</evidence>
<gene>
    <name evidence="2" type="ORF">C1645_822263</name>
</gene>
<proteinExistence type="predicted"/>
<dbReference type="Proteomes" id="UP000265703">
    <property type="component" value="Unassembled WGS sequence"/>
</dbReference>
<dbReference type="AlphaFoldDB" id="A0A397SYK5"/>
<evidence type="ECO:0000313" key="3">
    <source>
        <dbReference type="Proteomes" id="UP000265703"/>
    </source>
</evidence>